<dbReference type="GO" id="GO:1990189">
    <property type="term" value="F:protein N-terminal-serine acetyltransferase activity"/>
    <property type="evidence" value="ECO:0007669"/>
    <property type="project" value="TreeGrafter"/>
</dbReference>
<accession>A0A8H9L1P1</accession>
<feature type="domain" description="N-acetyltransferase" evidence="1">
    <location>
        <begin position="20"/>
        <end position="181"/>
    </location>
</feature>
<dbReference type="PANTHER" id="PTHR43441">
    <property type="entry name" value="RIBOSOMAL-PROTEIN-SERINE ACETYLTRANSFERASE"/>
    <property type="match status" value="1"/>
</dbReference>
<reference evidence="2" key="2">
    <citation type="submission" date="2020-09" db="EMBL/GenBank/DDBJ databases">
        <authorList>
            <person name="Sun Q."/>
            <person name="Ohkuma M."/>
        </authorList>
    </citation>
    <scope>NUCLEOTIDE SEQUENCE</scope>
    <source>
        <strain evidence="2">JCM 1480</strain>
    </source>
</reference>
<dbReference type="AlphaFoldDB" id="A0A8H9L1P1"/>
<proteinExistence type="predicted"/>
<dbReference type="EMBL" id="BMOI01000003">
    <property type="protein sequence ID" value="GGK94812.1"/>
    <property type="molecule type" value="Genomic_DNA"/>
</dbReference>
<gene>
    <name evidence="2" type="ORF">GCM10009769_11000</name>
</gene>
<dbReference type="Pfam" id="PF13302">
    <property type="entry name" value="Acetyltransf_3"/>
    <property type="match status" value="1"/>
</dbReference>
<evidence type="ECO:0000313" key="3">
    <source>
        <dbReference type="Proteomes" id="UP000648535"/>
    </source>
</evidence>
<dbReference type="GO" id="GO:0005737">
    <property type="term" value="C:cytoplasm"/>
    <property type="evidence" value="ECO:0007669"/>
    <property type="project" value="TreeGrafter"/>
</dbReference>
<evidence type="ECO:0000259" key="1">
    <source>
        <dbReference type="PROSITE" id="PS51186"/>
    </source>
</evidence>
<comment type="caution">
    <text evidence="2">The sequence shown here is derived from an EMBL/GenBank/DDBJ whole genome shotgun (WGS) entry which is preliminary data.</text>
</comment>
<dbReference type="PANTHER" id="PTHR43441:SF10">
    <property type="entry name" value="ACETYLTRANSFERASE"/>
    <property type="match status" value="1"/>
</dbReference>
<dbReference type="InterPro" id="IPR016181">
    <property type="entry name" value="Acyl_CoA_acyltransferase"/>
</dbReference>
<organism evidence="2 3">
    <name type="scientific">Curtobacterium luteum</name>
    <dbReference type="NCBI Taxonomy" id="33881"/>
    <lineage>
        <taxon>Bacteria</taxon>
        <taxon>Bacillati</taxon>
        <taxon>Actinomycetota</taxon>
        <taxon>Actinomycetes</taxon>
        <taxon>Micrococcales</taxon>
        <taxon>Microbacteriaceae</taxon>
        <taxon>Curtobacterium</taxon>
    </lineage>
</organism>
<dbReference type="PROSITE" id="PS51186">
    <property type="entry name" value="GNAT"/>
    <property type="match status" value="1"/>
</dbReference>
<name>A0A8H9L1P1_9MICO</name>
<sequence length="181" mass="19565">MHIVGSVAAFGRDLGDGCTLTLRDLTTVEPLHGLVVANLDRLRAAEPWAWQDQSVETIAMHTEHLLGQYAMDRSLPCVIRSDDRVVGAASLAFDPYLGQASLGWWIDAGLEGRGIVRRAATVLIGVARARGCARVEIRTAVDNARSRGLAERLGFVHEGTLRSAMPLGPRRVDVAVYGLVL</sequence>
<reference evidence="2" key="1">
    <citation type="journal article" date="2014" name="Int. J. Syst. Evol. Microbiol.">
        <title>Complete genome sequence of Corynebacterium casei LMG S-19264T (=DSM 44701T), isolated from a smear-ripened cheese.</title>
        <authorList>
            <consortium name="US DOE Joint Genome Institute (JGI-PGF)"/>
            <person name="Walter F."/>
            <person name="Albersmeier A."/>
            <person name="Kalinowski J."/>
            <person name="Ruckert C."/>
        </authorList>
    </citation>
    <scope>NUCLEOTIDE SEQUENCE</scope>
    <source>
        <strain evidence="2">JCM 1480</strain>
    </source>
</reference>
<protein>
    <recommendedName>
        <fullName evidence="1">N-acetyltransferase domain-containing protein</fullName>
    </recommendedName>
</protein>
<dbReference type="GO" id="GO:0008999">
    <property type="term" value="F:protein-N-terminal-alanine acetyltransferase activity"/>
    <property type="evidence" value="ECO:0007669"/>
    <property type="project" value="TreeGrafter"/>
</dbReference>
<evidence type="ECO:0000313" key="2">
    <source>
        <dbReference type="EMBL" id="GGK94812.1"/>
    </source>
</evidence>
<dbReference type="InterPro" id="IPR000182">
    <property type="entry name" value="GNAT_dom"/>
</dbReference>
<dbReference type="Gene3D" id="3.40.630.30">
    <property type="match status" value="1"/>
</dbReference>
<dbReference type="Proteomes" id="UP000648535">
    <property type="component" value="Unassembled WGS sequence"/>
</dbReference>
<dbReference type="SUPFAM" id="SSF55729">
    <property type="entry name" value="Acyl-CoA N-acyltransferases (Nat)"/>
    <property type="match status" value="1"/>
</dbReference>
<dbReference type="InterPro" id="IPR051908">
    <property type="entry name" value="Ribosomal_N-acetyltransferase"/>
</dbReference>